<reference evidence="2 3" key="1">
    <citation type="submission" date="2007-01" db="EMBL/GenBank/DDBJ databases">
        <title>Draft genome sequence of Collinsella aerofaciens (ATCC 25986).</title>
        <authorList>
            <person name="Sudarsanam P."/>
            <person name="Ley R."/>
            <person name="Guruge J."/>
            <person name="Turnbaugh P.J."/>
            <person name="Mahowald M."/>
            <person name="Liep D."/>
            <person name="Gordon J."/>
        </authorList>
    </citation>
    <scope>NUCLEOTIDE SEQUENCE [LARGE SCALE GENOMIC DNA]</scope>
    <source>
        <strain evidence="3">ATCC 25986 / DSM 3979 / JCM 10188 / KCTC 3647 / NCTC 11838 / VPI 1003</strain>
    </source>
</reference>
<organism evidence="2 3">
    <name type="scientific">Collinsella aerofaciens (strain ATCC 25986 / DSM 3979 / JCM 10188 / KCTC 3647 / NCTC 11838 / VPI 1003)</name>
    <dbReference type="NCBI Taxonomy" id="411903"/>
    <lineage>
        <taxon>Bacteria</taxon>
        <taxon>Bacillati</taxon>
        <taxon>Actinomycetota</taxon>
        <taxon>Coriobacteriia</taxon>
        <taxon>Coriobacteriales</taxon>
        <taxon>Coriobacteriaceae</taxon>
        <taxon>Collinsella</taxon>
    </lineage>
</organism>
<protein>
    <submittedName>
        <fullName evidence="2">Uncharacterized protein</fullName>
    </submittedName>
</protein>
<evidence type="ECO:0000313" key="3">
    <source>
        <dbReference type="Proteomes" id="UP000002979"/>
    </source>
</evidence>
<gene>
    <name evidence="2" type="ORF">COLAER_01380</name>
</gene>
<comment type="caution">
    <text evidence="2">The sequence shown here is derived from an EMBL/GenBank/DDBJ whole genome shotgun (WGS) entry which is preliminary data.</text>
</comment>
<evidence type="ECO:0000256" key="1">
    <source>
        <dbReference type="SAM" id="MobiDB-lite"/>
    </source>
</evidence>
<sequence length="164" mass="17905">MPSGNKDLMHLIANGAGGAKEQYGHATGAYAPRTPGKANHDHGGEQSDEEKLYGMGNATDVCAHPHANGSKSARPDIRGSRIGAPGHSVLCLGFTRGIGSLNARSLTLHHTRCGLAQQRRLHRILLRQHPDAHQRCNEQNDRGPSDYLFYARQGPTSFFEYQRV</sequence>
<feature type="region of interest" description="Disordered" evidence="1">
    <location>
        <begin position="26"/>
        <end position="80"/>
    </location>
</feature>
<accession>A4EAC3</accession>
<dbReference type="Proteomes" id="UP000002979">
    <property type="component" value="Unassembled WGS sequence"/>
</dbReference>
<name>A4EAC3_COLAA</name>
<dbReference type="EMBL" id="AAVN02000005">
    <property type="protein sequence ID" value="EBA39447.1"/>
    <property type="molecule type" value="Genomic_DNA"/>
</dbReference>
<evidence type="ECO:0000313" key="2">
    <source>
        <dbReference type="EMBL" id="EBA39447.1"/>
    </source>
</evidence>
<dbReference type="AlphaFoldDB" id="A4EAC3"/>
<proteinExistence type="predicted"/>
<feature type="compositionally biased region" description="Basic and acidic residues" evidence="1">
    <location>
        <begin position="38"/>
        <end position="52"/>
    </location>
</feature>
<reference evidence="2 3" key="2">
    <citation type="submission" date="2007-04" db="EMBL/GenBank/DDBJ databases">
        <authorList>
            <person name="Fulton L."/>
            <person name="Clifton S."/>
            <person name="Fulton B."/>
            <person name="Xu J."/>
            <person name="Minx P."/>
            <person name="Mardis E.R."/>
            <person name="Wilson R.K."/>
        </authorList>
    </citation>
    <scope>NUCLEOTIDE SEQUENCE [LARGE SCALE GENOMIC DNA]</scope>
    <source>
        <strain evidence="3">ATCC 25986 / DSM 3979 / JCM 10188 / KCTC 3647 / NCTC 11838 / VPI 1003</strain>
    </source>
</reference>